<name>C3XTP3_BRAFL</name>
<dbReference type="AlphaFoldDB" id="C3XTP3"/>
<feature type="signal peptide" evidence="1">
    <location>
        <begin position="1"/>
        <end position="21"/>
    </location>
</feature>
<dbReference type="InParanoid" id="C3XTP3"/>
<proteinExistence type="predicted"/>
<gene>
    <name evidence="2" type="ORF">BRAFLDRAFT_78709</name>
</gene>
<dbReference type="EMBL" id="GG666463">
    <property type="protein sequence ID" value="EEN68669.1"/>
    <property type="molecule type" value="Genomic_DNA"/>
</dbReference>
<accession>C3XTP3</accession>
<protein>
    <submittedName>
        <fullName evidence="2">Uncharacterized protein</fullName>
    </submittedName>
</protein>
<keyword evidence="1" id="KW-0732">Signal</keyword>
<organism>
    <name type="scientific">Branchiostoma floridae</name>
    <name type="common">Florida lancelet</name>
    <name type="synonym">Amphioxus</name>
    <dbReference type="NCBI Taxonomy" id="7739"/>
    <lineage>
        <taxon>Eukaryota</taxon>
        <taxon>Metazoa</taxon>
        <taxon>Chordata</taxon>
        <taxon>Cephalochordata</taxon>
        <taxon>Leptocardii</taxon>
        <taxon>Amphioxiformes</taxon>
        <taxon>Branchiostomatidae</taxon>
        <taxon>Branchiostoma</taxon>
    </lineage>
</organism>
<feature type="chain" id="PRO_5002933202" evidence="1">
    <location>
        <begin position="22"/>
        <end position="159"/>
    </location>
</feature>
<reference evidence="2" key="1">
    <citation type="journal article" date="2008" name="Nature">
        <title>The amphioxus genome and the evolution of the chordate karyotype.</title>
        <authorList>
            <consortium name="US DOE Joint Genome Institute (JGI-PGF)"/>
            <person name="Putnam N.H."/>
            <person name="Butts T."/>
            <person name="Ferrier D.E.K."/>
            <person name="Furlong R.F."/>
            <person name="Hellsten U."/>
            <person name="Kawashima T."/>
            <person name="Robinson-Rechavi M."/>
            <person name="Shoguchi E."/>
            <person name="Terry A."/>
            <person name="Yu J.-K."/>
            <person name="Benito-Gutierrez E.L."/>
            <person name="Dubchak I."/>
            <person name="Garcia-Fernandez J."/>
            <person name="Gibson-Brown J.J."/>
            <person name="Grigoriev I.V."/>
            <person name="Horton A.C."/>
            <person name="de Jong P.J."/>
            <person name="Jurka J."/>
            <person name="Kapitonov V.V."/>
            <person name="Kohara Y."/>
            <person name="Kuroki Y."/>
            <person name="Lindquist E."/>
            <person name="Lucas S."/>
            <person name="Osoegawa K."/>
            <person name="Pennacchio L.A."/>
            <person name="Salamov A.A."/>
            <person name="Satou Y."/>
            <person name="Sauka-Spengler T."/>
            <person name="Schmutz J."/>
            <person name="Shin-I T."/>
            <person name="Toyoda A."/>
            <person name="Bronner-Fraser M."/>
            <person name="Fujiyama A."/>
            <person name="Holland L.Z."/>
            <person name="Holland P.W.H."/>
            <person name="Satoh N."/>
            <person name="Rokhsar D.S."/>
        </authorList>
    </citation>
    <scope>NUCLEOTIDE SEQUENCE [LARGE SCALE GENOMIC DNA]</scope>
    <source>
        <strain evidence="2">S238N-H82</strain>
        <tissue evidence="2">Testes</tissue>
    </source>
</reference>
<sequence>MALVALFVLCVVAAFPGQCLGAANPPEGQCCYYNWGGPKKLHFYVCCNNCDENDGDPVCGGTVYDKASDGDYCGKCGEDDGIARSKNEPFDCGGCAGQTTVKAVYMYDAFCGNDECDPGEDHYNCPFDCCPRYNPETCRRGCNYQCPPLCCSQPGCCMG</sequence>
<evidence type="ECO:0000256" key="1">
    <source>
        <dbReference type="SAM" id="SignalP"/>
    </source>
</evidence>
<evidence type="ECO:0000313" key="2">
    <source>
        <dbReference type="EMBL" id="EEN68669.1"/>
    </source>
</evidence>